<comment type="subcellular location">
    <subcellularLocation>
        <location evidence="1">Secreted</location>
    </subcellularLocation>
</comment>
<evidence type="ECO:0000313" key="5">
    <source>
        <dbReference type="EMBL" id="KAJ6642869.1"/>
    </source>
</evidence>
<dbReference type="Pfam" id="PF01395">
    <property type="entry name" value="PBP_GOBP"/>
    <property type="match status" value="1"/>
</dbReference>
<dbReference type="PRINTS" id="PR00485">
    <property type="entry name" value="MEALWORMBTLB"/>
</dbReference>
<protein>
    <submittedName>
        <fullName evidence="5">General odorant-binding protein 83a</fullName>
    </submittedName>
</protein>
<evidence type="ECO:0000256" key="3">
    <source>
        <dbReference type="ARBA" id="ARBA00022525"/>
    </source>
</evidence>
<evidence type="ECO:0000313" key="6">
    <source>
        <dbReference type="Proteomes" id="UP001151699"/>
    </source>
</evidence>
<name>A0A9Q0S332_9DIPT</name>
<evidence type="ECO:0000256" key="1">
    <source>
        <dbReference type="ARBA" id="ARBA00004613"/>
    </source>
</evidence>
<dbReference type="InterPro" id="IPR036728">
    <property type="entry name" value="PBP_GOBP_sf"/>
</dbReference>
<dbReference type="CDD" id="cd23992">
    <property type="entry name" value="PBP_GOBP"/>
    <property type="match status" value="1"/>
</dbReference>
<dbReference type="OrthoDB" id="7881430at2759"/>
<dbReference type="EMBL" id="WJQU01000002">
    <property type="protein sequence ID" value="KAJ6642869.1"/>
    <property type="molecule type" value="Genomic_DNA"/>
</dbReference>
<dbReference type="PANTHER" id="PTHR11857">
    <property type="entry name" value="ODORANT BINDING PROTEIN-RELATED"/>
    <property type="match status" value="1"/>
</dbReference>
<comment type="similarity">
    <text evidence="2">Belongs to the PBP/GOBP family.</text>
</comment>
<dbReference type="GO" id="GO:0005615">
    <property type="term" value="C:extracellular space"/>
    <property type="evidence" value="ECO:0007669"/>
    <property type="project" value="TreeGrafter"/>
</dbReference>
<dbReference type="InterPro" id="IPR006170">
    <property type="entry name" value="PBP/GOBP"/>
</dbReference>
<accession>A0A9Q0S332</accession>
<sequence>MGWDSDVTRKAPLSQPLSSNISPLIEAIRVDADVDDKLDSIYACVQNLNANFLTLKNEIQRRLPTMKNCKDAKTMDYENSTSSLQTDTEFLGIKDRFTEILSTTNEISPSPHYSETEAPIPPKPQNFEWPPPALVKYLKPMHDTCVGKTGVSEEAIKKFSDVEVHEDEKLKCYMNCLFHEAKVVDENGELHLERLAEGLDMLKPEIQEIALGMGKKCMKPIGDNLCEKAFWYHKCWKNADPKHYFLV</sequence>
<dbReference type="GO" id="GO:0007608">
    <property type="term" value="P:sensory perception of smell"/>
    <property type="evidence" value="ECO:0007669"/>
    <property type="project" value="TreeGrafter"/>
</dbReference>
<dbReference type="AlphaFoldDB" id="A0A9Q0S332"/>
<proteinExistence type="inferred from homology"/>
<dbReference type="SUPFAM" id="SSF47565">
    <property type="entry name" value="Insect pheromone/odorant-binding proteins"/>
    <property type="match status" value="1"/>
</dbReference>
<dbReference type="Gene3D" id="1.10.238.20">
    <property type="entry name" value="Pheromone/general odorant binding protein domain"/>
    <property type="match status" value="1"/>
</dbReference>
<keyword evidence="3" id="KW-0964">Secreted</keyword>
<dbReference type="GO" id="GO:0005549">
    <property type="term" value="F:odorant binding"/>
    <property type="evidence" value="ECO:0007669"/>
    <property type="project" value="InterPro"/>
</dbReference>
<keyword evidence="6" id="KW-1185">Reference proteome</keyword>
<reference evidence="5" key="1">
    <citation type="submission" date="2022-07" db="EMBL/GenBank/DDBJ databases">
        <authorList>
            <person name="Trinca V."/>
            <person name="Uliana J.V.C."/>
            <person name="Torres T.T."/>
            <person name="Ward R.J."/>
            <person name="Monesi N."/>
        </authorList>
    </citation>
    <scope>NUCLEOTIDE SEQUENCE</scope>
    <source>
        <strain evidence="5">HSMRA1968</strain>
        <tissue evidence="5">Whole embryos</tissue>
    </source>
</reference>
<dbReference type="PANTHER" id="PTHR11857:SF45">
    <property type="entry name" value="GENERAL ODORANT-BINDING PROTEIN 83A-RELATED"/>
    <property type="match status" value="1"/>
</dbReference>
<gene>
    <name evidence="5" type="primary">Obp83a_0</name>
    <name evidence="5" type="ORF">Bhyg_07825</name>
</gene>
<evidence type="ECO:0000256" key="4">
    <source>
        <dbReference type="ARBA" id="ARBA00022729"/>
    </source>
</evidence>
<dbReference type="SMART" id="SM00708">
    <property type="entry name" value="PhBP"/>
    <property type="match status" value="1"/>
</dbReference>
<keyword evidence="4" id="KW-0732">Signal</keyword>
<evidence type="ECO:0000256" key="2">
    <source>
        <dbReference type="ARBA" id="ARBA00008098"/>
    </source>
</evidence>
<comment type="caution">
    <text evidence="5">The sequence shown here is derived from an EMBL/GenBank/DDBJ whole genome shotgun (WGS) entry which is preliminary data.</text>
</comment>
<dbReference type="Proteomes" id="UP001151699">
    <property type="component" value="Chromosome B"/>
</dbReference>
<organism evidence="5 6">
    <name type="scientific">Pseudolycoriella hygida</name>
    <dbReference type="NCBI Taxonomy" id="35572"/>
    <lineage>
        <taxon>Eukaryota</taxon>
        <taxon>Metazoa</taxon>
        <taxon>Ecdysozoa</taxon>
        <taxon>Arthropoda</taxon>
        <taxon>Hexapoda</taxon>
        <taxon>Insecta</taxon>
        <taxon>Pterygota</taxon>
        <taxon>Neoptera</taxon>
        <taxon>Endopterygota</taxon>
        <taxon>Diptera</taxon>
        <taxon>Nematocera</taxon>
        <taxon>Sciaroidea</taxon>
        <taxon>Sciaridae</taxon>
        <taxon>Pseudolycoriella</taxon>
    </lineage>
</organism>
<dbReference type="FunFam" id="1.10.238.20:FF:000001">
    <property type="entry name" value="General odorant-binding protein lush"/>
    <property type="match status" value="1"/>
</dbReference>